<sequence>MSVFMFKFTSSASPLLERANSEASDASSLTRRADSDASDALNSTISPERAISDAAEVTTFHIPHYDPGPAFIEEQHFMPVNQLIGTIEYDRENGYGLKWDSWAEMEVFVRAEEERKNIELIRKEIRRNKRPTKRWAETHYFVCARQGAGGASKYMKKKPGWTRSVPLKRTRCDCRLTVKTYPGTDVVLGAYQSEHMHAIGQENACFTRLPELARAEIERLLRSGMEAKEVVRKYT</sequence>
<reference evidence="3" key="2">
    <citation type="submission" date="2015-01" db="EMBL/GenBank/DDBJ databases">
        <title>Evolutionary Origins and Diversification of the Mycorrhizal Mutualists.</title>
        <authorList>
            <consortium name="DOE Joint Genome Institute"/>
            <consortium name="Mycorrhizal Genomics Consortium"/>
            <person name="Kohler A."/>
            <person name="Kuo A."/>
            <person name="Nagy L.G."/>
            <person name="Floudas D."/>
            <person name="Copeland A."/>
            <person name="Barry K.W."/>
            <person name="Cichocki N."/>
            <person name="Veneault-Fourrey C."/>
            <person name="LaButti K."/>
            <person name="Lindquist E.A."/>
            <person name="Lipzen A."/>
            <person name="Lundell T."/>
            <person name="Morin E."/>
            <person name="Murat C."/>
            <person name="Riley R."/>
            <person name="Ohm R."/>
            <person name="Sun H."/>
            <person name="Tunlid A."/>
            <person name="Henrissat B."/>
            <person name="Grigoriev I.V."/>
            <person name="Hibbett D.S."/>
            <person name="Martin F."/>
        </authorList>
    </citation>
    <scope>NUCLEOTIDE SEQUENCE [LARGE SCALE GENOMIC DNA]</scope>
    <source>
        <strain evidence="3">LaAM-08-1</strain>
    </source>
</reference>
<name>A0A0C9WW94_9AGAR</name>
<proteinExistence type="predicted"/>
<organism evidence="2 3">
    <name type="scientific">Laccaria amethystina LaAM-08-1</name>
    <dbReference type="NCBI Taxonomy" id="1095629"/>
    <lineage>
        <taxon>Eukaryota</taxon>
        <taxon>Fungi</taxon>
        <taxon>Dikarya</taxon>
        <taxon>Basidiomycota</taxon>
        <taxon>Agaricomycotina</taxon>
        <taxon>Agaricomycetes</taxon>
        <taxon>Agaricomycetidae</taxon>
        <taxon>Agaricales</taxon>
        <taxon>Agaricineae</taxon>
        <taxon>Hydnangiaceae</taxon>
        <taxon>Laccaria</taxon>
    </lineage>
</organism>
<keyword evidence="3" id="KW-1185">Reference proteome</keyword>
<dbReference type="HOGENOM" id="CLU_1049974_0_0_1"/>
<gene>
    <name evidence="2" type="ORF">K443DRAFT_647197</name>
</gene>
<reference evidence="2 3" key="1">
    <citation type="submission" date="2014-04" db="EMBL/GenBank/DDBJ databases">
        <authorList>
            <consortium name="DOE Joint Genome Institute"/>
            <person name="Kuo A."/>
            <person name="Kohler A."/>
            <person name="Nagy L.G."/>
            <person name="Floudas D."/>
            <person name="Copeland A."/>
            <person name="Barry K.W."/>
            <person name="Cichocki N."/>
            <person name="Veneault-Fourrey C."/>
            <person name="LaButti K."/>
            <person name="Lindquist E.A."/>
            <person name="Lipzen A."/>
            <person name="Lundell T."/>
            <person name="Morin E."/>
            <person name="Murat C."/>
            <person name="Sun H."/>
            <person name="Tunlid A."/>
            <person name="Henrissat B."/>
            <person name="Grigoriev I.V."/>
            <person name="Hibbett D.S."/>
            <person name="Martin F."/>
            <person name="Nordberg H.P."/>
            <person name="Cantor M.N."/>
            <person name="Hua S.X."/>
        </authorList>
    </citation>
    <scope>NUCLEOTIDE SEQUENCE [LARGE SCALE GENOMIC DNA]</scope>
    <source>
        <strain evidence="2 3">LaAM-08-1</strain>
    </source>
</reference>
<dbReference type="AlphaFoldDB" id="A0A0C9WW94"/>
<accession>A0A0C9WW94</accession>
<evidence type="ECO:0000256" key="1">
    <source>
        <dbReference type="SAM" id="MobiDB-lite"/>
    </source>
</evidence>
<evidence type="ECO:0008006" key="4">
    <source>
        <dbReference type="Google" id="ProtNLM"/>
    </source>
</evidence>
<evidence type="ECO:0000313" key="2">
    <source>
        <dbReference type="EMBL" id="KIJ93053.1"/>
    </source>
</evidence>
<dbReference type="STRING" id="1095629.A0A0C9WW94"/>
<dbReference type="OrthoDB" id="3250747at2759"/>
<feature type="region of interest" description="Disordered" evidence="1">
    <location>
        <begin position="19"/>
        <end position="45"/>
    </location>
</feature>
<feature type="compositionally biased region" description="Polar residues" evidence="1">
    <location>
        <begin position="21"/>
        <end position="30"/>
    </location>
</feature>
<dbReference type="Proteomes" id="UP000054477">
    <property type="component" value="Unassembled WGS sequence"/>
</dbReference>
<evidence type="ECO:0000313" key="3">
    <source>
        <dbReference type="Proteomes" id="UP000054477"/>
    </source>
</evidence>
<protein>
    <recommendedName>
        <fullName evidence="4">FAR1 domain-containing protein</fullName>
    </recommendedName>
</protein>
<dbReference type="EMBL" id="KN838868">
    <property type="protein sequence ID" value="KIJ93053.1"/>
    <property type="molecule type" value="Genomic_DNA"/>
</dbReference>